<evidence type="ECO:0008006" key="4">
    <source>
        <dbReference type="Google" id="ProtNLM"/>
    </source>
</evidence>
<evidence type="ECO:0000313" key="2">
    <source>
        <dbReference type="EMBL" id="KAK8016666.1"/>
    </source>
</evidence>
<comment type="caution">
    <text evidence="2">The sequence shown here is derived from an EMBL/GenBank/DDBJ whole genome shotgun (WGS) entry which is preliminary data.</text>
</comment>
<proteinExistence type="predicted"/>
<evidence type="ECO:0000313" key="3">
    <source>
        <dbReference type="Proteomes" id="UP001444661"/>
    </source>
</evidence>
<organism evidence="2 3">
    <name type="scientific">Apiospora rasikravindrae</name>
    <dbReference type="NCBI Taxonomy" id="990691"/>
    <lineage>
        <taxon>Eukaryota</taxon>
        <taxon>Fungi</taxon>
        <taxon>Dikarya</taxon>
        <taxon>Ascomycota</taxon>
        <taxon>Pezizomycotina</taxon>
        <taxon>Sordariomycetes</taxon>
        <taxon>Xylariomycetidae</taxon>
        <taxon>Amphisphaeriales</taxon>
        <taxon>Apiosporaceae</taxon>
        <taxon>Apiospora</taxon>
    </lineage>
</organism>
<gene>
    <name evidence="2" type="ORF">PG993_014855</name>
</gene>
<protein>
    <recommendedName>
        <fullName evidence="4">Transposase</fullName>
    </recommendedName>
</protein>
<name>A0ABR1RNX5_9PEZI</name>
<dbReference type="Proteomes" id="UP001444661">
    <property type="component" value="Unassembled WGS sequence"/>
</dbReference>
<reference evidence="2 3" key="1">
    <citation type="submission" date="2023-01" db="EMBL/GenBank/DDBJ databases">
        <title>Analysis of 21 Apiospora genomes using comparative genomics revels a genus with tremendous synthesis potential of carbohydrate active enzymes and secondary metabolites.</title>
        <authorList>
            <person name="Sorensen T."/>
        </authorList>
    </citation>
    <scope>NUCLEOTIDE SEQUENCE [LARGE SCALE GENOMIC DNA]</scope>
    <source>
        <strain evidence="2 3">CBS 33761</strain>
    </source>
</reference>
<keyword evidence="3" id="KW-1185">Reference proteome</keyword>
<feature type="compositionally biased region" description="Basic residues" evidence="1">
    <location>
        <begin position="63"/>
        <end position="75"/>
    </location>
</feature>
<evidence type="ECO:0000256" key="1">
    <source>
        <dbReference type="SAM" id="MobiDB-lite"/>
    </source>
</evidence>
<feature type="region of interest" description="Disordered" evidence="1">
    <location>
        <begin position="35"/>
        <end position="82"/>
    </location>
</feature>
<dbReference type="EMBL" id="JAQQWK010000014">
    <property type="protein sequence ID" value="KAK8016666.1"/>
    <property type="molecule type" value="Genomic_DNA"/>
</dbReference>
<sequence>MASKQATLAKENKLLLKEIATLKLENGVLKRKLRPSHITQCSPSKGNHRGGPEIIPPTDRRIRPSSKHNKGRGASRRQADVY</sequence>
<accession>A0ABR1RNX5</accession>